<dbReference type="InterPro" id="IPR001930">
    <property type="entry name" value="Peptidase_M1"/>
</dbReference>
<dbReference type="SUPFAM" id="SSF48371">
    <property type="entry name" value="ARM repeat"/>
    <property type="match status" value="1"/>
</dbReference>
<evidence type="ECO:0000256" key="7">
    <source>
        <dbReference type="ARBA" id="ARBA00022670"/>
    </source>
</evidence>
<dbReference type="InterPro" id="IPR014782">
    <property type="entry name" value="Peptidase_M1_dom"/>
</dbReference>
<dbReference type="EMBL" id="CP094326">
    <property type="protein sequence ID" value="UNY98187.1"/>
    <property type="molecule type" value="Genomic_DNA"/>
</dbReference>
<comment type="catalytic activity">
    <reaction evidence="1">
        <text>Release of an N-terminal amino acid, Xaa-|-Yaa- from a peptide, amide or arylamide. Xaa is preferably Ala, but may be most amino acids including Pro (slow action). When a terminal hydrophobic residue is followed by a prolyl residue, the two may be released as an intact Xaa-Pro dipeptide.</text>
        <dbReference type="EC" id="3.4.11.2"/>
    </reaction>
</comment>
<organism evidence="15 16">
    <name type="scientific">Zhouia spongiae</name>
    <dbReference type="NCBI Taxonomy" id="2202721"/>
    <lineage>
        <taxon>Bacteria</taxon>
        <taxon>Pseudomonadati</taxon>
        <taxon>Bacteroidota</taxon>
        <taxon>Flavobacteriia</taxon>
        <taxon>Flavobacteriales</taxon>
        <taxon>Flavobacteriaceae</taxon>
        <taxon>Zhouia</taxon>
    </lineage>
</organism>
<feature type="transmembrane region" description="Helical" evidence="12">
    <location>
        <begin position="46"/>
        <end position="67"/>
    </location>
</feature>
<dbReference type="CDD" id="cd09603">
    <property type="entry name" value="M1_APN_like"/>
    <property type="match status" value="1"/>
</dbReference>
<sequence>MRRLLPDNRDLSRIAIGSSDTSPCEMFPRNFTGLTSKYFRSLFGSYLPGLSLGSLLLFCLTGTYSALSQSPKGRDTDVLSGKVSVVINPYQAIVDGTVSYTLKVLRDTDLIAVDARDMNFSEVMMNGKRAKYDYDGNKLILRKKLHQHKKYELTVVYRAQPARAMYFAGWNTRSGEKELWTQGQGKYTSHWLPSFDDMTEKVAFDLTVTFDKKYDVIANGSLAAVKELGDKKVWSFQMDKPMSSYLLAMAIGAYKKKVVTADSGVPIALFYKADDERKFEPTYRYSKEIFDFLEREIGVRYPWDVYKQVPVKDFLYAGMENTSVTIFSDSYVIDSTTFVDKNYVNVNAHELAHQWFGNMVTEVSGEHHWLHEGFATYYALLAEKEIFGDDYFYNALYESAKQLKGLSDSGKGESLLDPKAGSLTFYQKGAWALHILRGLTGDENFRTGVKNYLNRHAFKNVMVEDFLSEIEQSSGMDLTEFRKVWLEDTVFPVKSAFENLKQNNTLNNLIGLKSKRKLSNNDFDRFSTIDAILDTDSYYTIKQEAVLQLSKIPLSEAIPLYKKAFATEDIKVRQTISIALDSIPLELKSFYEGLLSDKSYTTVENALFNLWRSFPDEVSKYLDKTEDLNGFNNKNIRMLWLTLAIITEDYNPKMKTTFYEELSGYTSPGYTYEVRQNAFIMLNELQAFTDDNLKDLVNASLHHSWQFAKFSRQLLTDLLNDLTYKIRFNTIISELDSKEQTFLKSKL</sequence>
<dbReference type="InterPro" id="IPR016024">
    <property type="entry name" value="ARM-type_fold"/>
</dbReference>
<keyword evidence="12" id="KW-0472">Membrane</keyword>
<accession>A0ABY3YK37</accession>
<evidence type="ECO:0000256" key="12">
    <source>
        <dbReference type="SAM" id="Phobius"/>
    </source>
</evidence>
<dbReference type="InterPro" id="IPR045357">
    <property type="entry name" value="Aminopeptidase_N-like_N"/>
</dbReference>
<dbReference type="EC" id="3.4.11.2" evidence="4"/>
<dbReference type="PANTHER" id="PTHR11533:SF174">
    <property type="entry name" value="PUROMYCIN-SENSITIVE AMINOPEPTIDASE-RELATED"/>
    <property type="match status" value="1"/>
</dbReference>
<evidence type="ECO:0000259" key="13">
    <source>
        <dbReference type="Pfam" id="PF01433"/>
    </source>
</evidence>
<feature type="domain" description="Peptidase M1 membrane alanine aminopeptidase" evidence="13">
    <location>
        <begin position="286"/>
        <end position="485"/>
    </location>
</feature>
<evidence type="ECO:0000256" key="3">
    <source>
        <dbReference type="ARBA" id="ARBA00010136"/>
    </source>
</evidence>
<evidence type="ECO:0000256" key="1">
    <source>
        <dbReference type="ARBA" id="ARBA00000098"/>
    </source>
</evidence>
<dbReference type="InterPro" id="IPR027268">
    <property type="entry name" value="Peptidase_M4/M1_CTD_sf"/>
</dbReference>
<dbReference type="SUPFAM" id="SSF63737">
    <property type="entry name" value="Leukotriene A4 hydrolase N-terminal domain"/>
    <property type="match status" value="1"/>
</dbReference>
<dbReference type="InterPro" id="IPR050344">
    <property type="entry name" value="Peptidase_M1_aminopeptidases"/>
</dbReference>
<keyword evidence="9" id="KW-0378">Hydrolase</keyword>
<proteinExistence type="inferred from homology"/>
<dbReference type="Pfam" id="PF17900">
    <property type="entry name" value="Peptidase_M1_N"/>
    <property type="match status" value="1"/>
</dbReference>
<dbReference type="InterPro" id="IPR042097">
    <property type="entry name" value="Aminopeptidase_N-like_N_sf"/>
</dbReference>
<dbReference type="SUPFAM" id="SSF55486">
    <property type="entry name" value="Metalloproteases ('zincins'), catalytic domain"/>
    <property type="match status" value="1"/>
</dbReference>
<feature type="domain" description="Aminopeptidase N-like N-terminal" evidence="14">
    <location>
        <begin position="83"/>
        <end position="246"/>
    </location>
</feature>
<evidence type="ECO:0000256" key="9">
    <source>
        <dbReference type="ARBA" id="ARBA00022801"/>
    </source>
</evidence>
<evidence type="ECO:0000256" key="2">
    <source>
        <dbReference type="ARBA" id="ARBA00001947"/>
    </source>
</evidence>
<evidence type="ECO:0000256" key="10">
    <source>
        <dbReference type="ARBA" id="ARBA00022833"/>
    </source>
</evidence>
<dbReference type="Proteomes" id="UP000829476">
    <property type="component" value="Chromosome"/>
</dbReference>
<evidence type="ECO:0000259" key="14">
    <source>
        <dbReference type="Pfam" id="PF17900"/>
    </source>
</evidence>
<dbReference type="Gene3D" id="1.10.390.10">
    <property type="entry name" value="Neutral Protease Domain 2"/>
    <property type="match status" value="1"/>
</dbReference>
<reference evidence="15 16" key="1">
    <citation type="journal article" date="2018" name="Int. J. Syst. Evol. Microbiol.">
        <title>Zhouia spongiae sp. nov., isolated from a marine sponge.</title>
        <authorList>
            <person name="Zhuang L."/>
            <person name="Lin B."/>
            <person name="Qin F."/>
            <person name="Luo L."/>
        </authorList>
    </citation>
    <scope>NUCLEOTIDE SEQUENCE [LARGE SCALE GENOMIC DNA]</scope>
    <source>
        <strain evidence="15 16">HN-Y44</strain>
    </source>
</reference>
<evidence type="ECO:0000256" key="4">
    <source>
        <dbReference type="ARBA" id="ARBA00012564"/>
    </source>
</evidence>
<keyword evidence="12" id="KW-0812">Transmembrane</keyword>
<dbReference type="PANTHER" id="PTHR11533">
    <property type="entry name" value="PROTEASE M1 ZINC METALLOPROTEASE"/>
    <property type="match status" value="1"/>
</dbReference>
<evidence type="ECO:0000256" key="5">
    <source>
        <dbReference type="ARBA" id="ARBA00015611"/>
    </source>
</evidence>
<comment type="cofactor">
    <cofactor evidence="2">
        <name>Zn(2+)</name>
        <dbReference type="ChEBI" id="CHEBI:29105"/>
    </cofactor>
</comment>
<keyword evidence="12" id="KW-1133">Transmembrane helix</keyword>
<keyword evidence="10" id="KW-0862">Zinc</keyword>
<gene>
    <name evidence="15" type="ORF">MQE36_13980</name>
</gene>
<dbReference type="PRINTS" id="PR00756">
    <property type="entry name" value="ALADIPTASE"/>
</dbReference>
<keyword evidence="6" id="KW-0031">Aminopeptidase</keyword>
<keyword evidence="11" id="KW-0482">Metalloprotease</keyword>
<evidence type="ECO:0000256" key="6">
    <source>
        <dbReference type="ARBA" id="ARBA00022438"/>
    </source>
</evidence>
<protein>
    <recommendedName>
        <fullName evidence="5">Aminopeptidase N</fullName>
        <ecNumber evidence="4">3.4.11.2</ecNumber>
    </recommendedName>
</protein>
<keyword evidence="16" id="KW-1185">Reference proteome</keyword>
<dbReference type="Gene3D" id="2.60.40.1730">
    <property type="entry name" value="tricorn interacting facor f3 domain"/>
    <property type="match status" value="1"/>
</dbReference>
<keyword evidence="7" id="KW-0645">Protease</keyword>
<evidence type="ECO:0000313" key="16">
    <source>
        <dbReference type="Proteomes" id="UP000829476"/>
    </source>
</evidence>
<keyword evidence="8" id="KW-0479">Metal-binding</keyword>
<evidence type="ECO:0000313" key="15">
    <source>
        <dbReference type="EMBL" id="UNY98187.1"/>
    </source>
</evidence>
<evidence type="ECO:0000256" key="8">
    <source>
        <dbReference type="ARBA" id="ARBA00022723"/>
    </source>
</evidence>
<comment type="similarity">
    <text evidence="3">Belongs to the peptidase M1 family.</text>
</comment>
<dbReference type="RefSeq" id="WP_242936594.1">
    <property type="nucleotide sequence ID" value="NZ_CP094326.1"/>
</dbReference>
<name>A0ABY3YK37_9FLAO</name>
<dbReference type="Pfam" id="PF01433">
    <property type="entry name" value="Peptidase_M1"/>
    <property type="match status" value="1"/>
</dbReference>
<evidence type="ECO:0000256" key="11">
    <source>
        <dbReference type="ARBA" id="ARBA00023049"/>
    </source>
</evidence>